<feature type="region of interest" description="Disordered" evidence="1">
    <location>
        <begin position="1"/>
        <end position="20"/>
    </location>
</feature>
<protein>
    <submittedName>
        <fullName evidence="3">Uncharacterized protein</fullName>
    </submittedName>
</protein>
<accession>A0A4Q0AH86</accession>
<feature type="compositionally biased region" description="Polar residues" evidence="1">
    <location>
        <begin position="104"/>
        <end position="113"/>
    </location>
</feature>
<evidence type="ECO:0000313" key="4">
    <source>
        <dbReference type="Proteomes" id="UP000289257"/>
    </source>
</evidence>
<feature type="compositionally biased region" description="Polar residues" evidence="1">
    <location>
        <begin position="256"/>
        <end position="278"/>
    </location>
</feature>
<reference evidence="3" key="1">
    <citation type="submission" date="2019-01" db="EMBL/GenBank/DDBJ databases">
        <title>Genomic signatures and co-occurrence patterns of the ultra-small Saccharimodia (Patescibacteria phylum) suggest a symbiotic lifestyle.</title>
        <authorList>
            <person name="Lemos L."/>
            <person name="Medeiros J."/>
            <person name="Andreote F."/>
            <person name="Fernandes G."/>
            <person name="Varani A."/>
            <person name="Oliveira G."/>
            <person name="Pylro V."/>
        </authorList>
    </citation>
    <scope>NUCLEOTIDE SEQUENCE [LARGE SCALE GENOMIC DNA]</scope>
    <source>
        <strain evidence="3">AMD02</strain>
    </source>
</reference>
<feature type="compositionally biased region" description="Basic and acidic residues" evidence="1">
    <location>
        <begin position="280"/>
        <end position="293"/>
    </location>
</feature>
<keyword evidence="2" id="KW-1133">Transmembrane helix</keyword>
<keyword evidence="2" id="KW-0472">Membrane</keyword>
<dbReference type="Proteomes" id="UP000289257">
    <property type="component" value="Unassembled WGS sequence"/>
</dbReference>
<feature type="transmembrane region" description="Helical" evidence="2">
    <location>
        <begin position="424"/>
        <end position="444"/>
    </location>
</feature>
<feature type="region of interest" description="Disordered" evidence="1">
    <location>
        <begin position="233"/>
        <end position="293"/>
    </location>
</feature>
<feature type="compositionally biased region" description="Basic and acidic residues" evidence="1">
    <location>
        <begin position="233"/>
        <end position="255"/>
    </location>
</feature>
<comment type="caution">
    <text evidence="3">The sequence shown here is derived from an EMBL/GenBank/DDBJ whole genome shotgun (WGS) entry which is preliminary data.</text>
</comment>
<organism evidence="3 4">
    <name type="scientific">Candidatus Microsaccharimonas sossegonensis</name>
    <dbReference type="NCBI Taxonomy" id="2506948"/>
    <lineage>
        <taxon>Bacteria</taxon>
        <taxon>Candidatus Saccharimonadota</taxon>
        <taxon>Candidatus Saccharimonadia</taxon>
        <taxon>Candidatus Saccharimonadales</taxon>
        <taxon>Candidatus Saccharimonadaceae</taxon>
        <taxon>Candidatus Microsaccharimonas</taxon>
    </lineage>
</organism>
<dbReference type="EMBL" id="SCKX01000001">
    <property type="protein sequence ID" value="RWZ78535.1"/>
    <property type="molecule type" value="Genomic_DNA"/>
</dbReference>
<evidence type="ECO:0000313" key="3">
    <source>
        <dbReference type="EMBL" id="RWZ78535.1"/>
    </source>
</evidence>
<feature type="region of interest" description="Disordered" evidence="1">
    <location>
        <begin position="476"/>
        <end position="522"/>
    </location>
</feature>
<keyword evidence="2" id="KW-0812">Transmembrane</keyword>
<feature type="compositionally biased region" description="Polar residues" evidence="1">
    <location>
        <begin position="483"/>
        <end position="499"/>
    </location>
</feature>
<evidence type="ECO:0000256" key="2">
    <source>
        <dbReference type="SAM" id="Phobius"/>
    </source>
</evidence>
<keyword evidence="4" id="KW-1185">Reference proteome</keyword>
<name>A0A4Q0AH86_9BACT</name>
<gene>
    <name evidence="3" type="ORF">EOT05_02175</name>
</gene>
<sequence>MSEATPEPTETKKDQNDTEPIVDAYAQEKARLDAEYAKKKAQLDSQEAFGVYDRFEGPLLEDGRPVAGTYADYLAQRPTDGIVRDGRQFRSAGSEKFASEADYNAQNNISQKNVPLPTEDNPNPEGWTYHEGDTAAAARYYNRLLENTVAKERMTDADYAGMSPRQLALEAAKAYELGDSAEMNDIRETLDLRLLNEVTRPGTELTEAQYQEQMEIYDNLVKLAIQVREGKVSSKTTAEHDFSSRDSDVTDKDVESPNSDDSTSAEQQAEVTNSTASATPEHDFPNEDTDVTGKEVELYKSKDGFEKGAEVIFKGKKFTIEDVLSGDTVNAYVLVDADGNKSLAFAEQLTMPEKEASVGERVKAFWKKTAEKVKLAFRPEYWGERFTAAATKVGEASTWALNLGVDQENDSEEEKDRKRNRNRVLFIAGGLAVTVGAIAASYGLGFAVGSGTHNAAAEAAGNANLGGGSGNGGNNGASIGEAFSQQAPGTPTINNNGEYTLTPVDQLPNVSPPSSGAEFSISDPGFTIHSGEGGYELFNNLNLSPSIWDANKATLLERFPNDFYNMGNGAVGVNGGALSDAAKTFINTLRS</sequence>
<feature type="region of interest" description="Disordered" evidence="1">
    <location>
        <begin position="99"/>
        <end position="118"/>
    </location>
</feature>
<dbReference type="AlphaFoldDB" id="A0A4Q0AH86"/>
<proteinExistence type="predicted"/>
<evidence type="ECO:0000256" key="1">
    <source>
        <dbReference type="SAM" id="MobiDB-lite"/>
    </source>
</evidence>